<dbReference type="PANTHER" id="PTHR41259:SF1">
    <property type="entry name" value="DOUBLE-STRAND BREAK REPAIR RAD50 ATPASE, PUTATIVE-RELATED"/>
    <property type="match status" value="1"/>
</dbReference>
<dbReference type="PANTHER" id="PTHR41259">
    <property type="entry name" value="DOUBLE-STRAND BREAK REPAIR RAD50 ATPASE, PUTATIVE-RELATED"/>
    <property type="match status" value="1"/>
</dbReference>
<protein>
    <recommendedName>
        <fullName evidence="3">YhaN AAA domain-containing protein</fullName>
    </recommendedName>
</protein>
<feature type="transmembrane region" description="Helical" evidence="2">
    <location>
        <begin position="369"/>
        <end position="391"/>
    </location>
</feature>
<dbReference type="Gene3D" id="1.10.287.1490">
    <property type="match status" value="1"/>
</dbReference>
<evidence type="ECO:0000313" key="4">
    <source>
        <dbReference type="EMBL" id="ACV23778.1"/>
    </source>
</evidence>
<dbReference type="HOGENOM" id="CLU_377548_0_0_11"/>
<organism evidence="4 5">
    <name type="scientific">Slackia heliotrinireducens (strain ATCC 29202 / DSM 20476 / NCTC 11029 / RHS 1)</name>
    <name type="common">Peptococcus heliotrinreducens</name>
    <dbReference type="NCBI Taxonomy" id="471855"/>
    <lineage>
        <taxon>Bacteria</taxon>
        <taxon>Bacillati</taxon>
        <taxon>Actinomycetota</taxon>
        <taxon>Coriobacteriia</taxon>
        <taxon>Eggerthellales</taxon>
        <taxon>Eggerthellaceae</taxon>
        <taxon>Slackia</taxon>
    </lineage>
</organism>
<evidence type="ECO:0000256" key="1">
    <source>
        <dbReference type="SAM" id="Coils"/>
    </source>
</evidence>
<sequence>MRHVANRTWLEYLRINAFGRFYRTTLGPFSEGLNIVYGANEAGKSTVSAFVKGVLFGWEDARGRGMKNTYKPAELERSGTLIFHNSAVDEPLELTRVRNADGLSFAGQDAEDIVADIDKDTFATVFAINSESLQGLNRTAEVTSHLLTAGSGTQVSPAEALDELDARIAGYTSRAASADRSLARVKDRLEENRLAMAEARKVADALKAQDCELAELEADRVLLNEQLAAANAEVERLTAAEASLVHIDGRIAQAQESLDRLASEKILLAGEGRSYADVPPVQEVGKTRARVFELMEQRAAAQAKVQHAQERFEDVSSAYVEAKGAKTYQGAALERRRATRKTVVQAAVAVVCAAAAVAFALLWSRHGETLPLVMAAITAAAALGCAVAAALSAQAVFGGRPADGGQGRMDEAYQRLDQERSKLMAATEALDRFDADVAEELNAMGLEGAYGSLQQAQFMVEGSYQAERQRESYDRRVALHQESLEQVAEALTAERARRAEVLADVGLSDDATLAEVDAALVAAAAQRDGIAAALDESALRYGELKERLAAGAGDTALEELKIQRAQLNCLYEDLAGDLARDLIARRMLVQAVRIWERESQPEVYARASELMALMTDGAWTGVHMGQGGTLTVSDAAGVRREPHLLSLGTRQQLYLALRIALLECAGNVGASVPVLADDILVHFDDARRTGAIKALEELSRTRQVILFTCHKEIVSAVRSQAARSTLIEL</sequence>
<dbReference type="eggNOG" id="COG4717">
    <property type="taxonomic scope" value="Bacteria"/>
</dbReference>
<evidence type="ECO:0000256" key="2">
    <source>
        <dbReference type="SAM" id="Phobius"/>
    </source>
</evidence>
<dbReference type="Proteomes" id="UP000002026">
    <property type="component" value="Chromosome"/>
</dbReference>
<dbReference type="EMBL" id="CP001684">
    <property type="protein sequence ID" value="ACV23778.1"/>
    <property type="molecule type" value="Genomic_DNA"/>
</dbReference>
<keyword evidence="2" id="KW-0472">Membrane</keyword>
<gene>
    <name evidence="4" type="ordered locus">Shel_27850</name>
</gene>
<reference evidence="4 5" key="1">
    <citation type="journal article" date="2009" name="Stand. Genomic Sci.">
        <title>Complete genome sequence of Slackia heliotrinireducens type strain (RHS 1).</title>
        <authorList>
            <person name="Pukall R."/>
            <person name="Lapidus A."/>
            <person name="Nolan M."/>
            <person name="Copeland A."/>
            <person name="Glavina Del Rio T."/>
            <person name="Lucas S."/>
            <person name="Chen F."/>
            <person name="Tice H."/>
            <person name="Cheng J.F."/>
            <person name="Chertkov O."/>
            <person name="Bruce D."/>
            <person name="Goodwin L."/>
            <person name="Kuske C."/>
            <person name="Brettin T."/>
            <person name="Detter J.C."/>
            <person name="Han C."/>
            <person name="Pitluck S."/>
            <person name="Pati A."/>
            <person name="Mavrommatis K."/>
            <person name="Ivanova N."/>
            <person name="Ovchinnikova G."/>
            <person name="Chen A."/>
            <person name="Palaniappan K."/>
            <person name="Schneider S."/>
            <person name="Rohde M."/>
            <person name="Chain P."/>
            <person name="D'haeseleer P."/>
            <person name="Goker M."/>
            <person name="Bristow J."/>
            <person name="Eisen J.A."/>
            <person name="Markowitz V."/>
            <person name="Kyrpides N.C."/>
            <person name="Klenk H.P."/>
            <person name="Hugenholtz P."/>
        </authorList>
    </citation>
    <scope>NUCLEOTIDE SEQUENCE [LARGE SCALE GENOMIC DNA]</scope>
    <source>
        <strain evidence="5">ATCC 29202 / DSM 20476 / NCTC 11029 / RHS 1</strain>
    </source>
</reference>
<name>C7N442_SLAHD</name>
<dbReference type="SUPFAM" id="SSF52540">
    <property type="entry name" value="P-loop containing nucleoside triphosphate hydrolases"/>
    <property type="match status" value="1"/>
</dbReference>
<dbReference type="Pfam" id="PF13514">
    <property type="entry name" value="AAA_27"/>
    <property type="match status" value="1"/>
</dbReference>
<feature type="coiled-coil region" evidence="1">
    <location>
        <begin position="182"/>
        <end position="240"/>
    </location>
</feature>
<feature type="transmembrane region" description="Helical" evidence="2">
    <location>
        <begin position="343"/>
        <end position="363"/>
    </location>
</feature>
<dbReference type="InterPro" id="IPR038734">
    <property type="entry name" value="YhaN_AAA"/>
</dbReference>
<dbReference type="AlphaFoldDB" id="C7N442"/>
<dbReference type="STRING" id="471855.Shel_27850"/>
<keyword evidence="2" id="KW-0812">Transmembrane</keyword>
<dbReference type="InterPro" id="IPR027417">
    <property type="entry name" value="P-loop_NTPase"/>
</dbReference>
<dbReference type="Gene3D" id="3.40.50.300">
    <property type="entry name" value="P-loop containing nucleotide triphosphate hydrolases"/>
    <property type="match status" value="2"/>
</dbReference>
<keyword evidence="5" id="KW-1185">Reference proteome</keyword>
<feature type="domain" description="YhaN AAA" evidence="3">
    <location>
        <begin position="11"/>
        <end position="199"/>
    </location>
</feature>
<dbReference type="RefSeq" id="WP_012799873.1">
    <property type="nucleotide sequence ID" value="NC_013165.1"/>
</dbReference>
<dbReference type="KEGG" id="shi:Shel_27850"/>
<keyword evidence="1" id="KW-0175">Coiled coil</keyword>
<keyword evidence="2" id="KW-1133">Transmembrane helix</keyword>
<evidence type="ECO:0000313" key="5">
    <source>
        <dbReference type="Proteomes" id="UP000002026"/>
    </source>
</evidence>
<proteinExistence type="predicted"/>
<evidence type="ECO:0000259" key="3">
    <source>
        <dbReference type="Pfam" id="PF13514"/>
    </source>
</evidence>
<accession>C7N442</accession>